<sequence>MLGKMSCPYFIVHAVKTNNSVALVDGRLCEGPLKVGHLFNRSFSSVDAWQKRENGVPCALVVQRIEAYQDTLDELSAGMTARLSIVGSHLSAVKPTSVIE</sequence>
<evidence type="ECO:0000313" key="2">
    <source>
        <dbReference type="Proteomes" id="UP000190774"/>
    </source>
</evidence>
<proteinExistence type="predicted"/>
<dbReference type="AlphaFoldDB" id="A0A1T4XF28"/>
<organism evidence="1 2">
    <name type="scientific">Prosthecobacter debontii</name>
    <dbReference type="NCBI Taxonomy" id="48467"/>
    <lineage>
        <taxon>Bacteria</taxon>
        <taxon>Pseudomonadati</taxon>
        <taxon>Verrucomicrobiota</taxon>
        <taxon>Verrucomicrobiia</taxon>
        <taxon>Verrucomicrobiales</taxon>
        <taxon>Verrucomicrobiaceae</taxon>
        <taxon>Prosthecobacter</taxon>
    </lineage>
</organism>
<accession>A0A1T4XF28</accession>
<dbReference type="Proteomes" id="UP000190774">
    <property type="component" value="Unassembled WGS sequence"/>
</dbReference>
<dbReference type="STRING" id="48467.SAMN02745166_01378"/>
<reference evidence="2" key="1">
    <citation type="submission" date="2017-02" db="EMBL/GenBank/DDBJ databases">
        <authorList>
            <person name="Varghese N."/>
            <person name="Submissions S."/>
        </authorList>
    </citation>
    <scope>NUCLEOTIDE SEQUENCE [LARGE SCALE GENOMIC DNA]</scope>
    <source>
        <strain evidence="2">ATCC 700200</strain>
    </source>
</reference>
<gene>
    <name evidence="1" type="ORF">SAMN02745166_01378</name>
</gene>
<keyword evidence="2" id="KW-1185">Reference proteome</keyword>
<protein>
    <submittedName>
        <fullName evidence="1">Uncharacterized protein</fullName>
    </submittedName>
</protein>
<dbReference type="EMBL" id="FUYE01000004">
    <property type="protein sequence ID" value="SKA88182.1"/>
    <property type="molecule type" value="Genomic_DNA"/>
</dbReference>
<name>A0A1T4XF28_9BACT</name>
<evidence type="ECO:0000313" key="1">
    <source>
        <dbReference type="EMBL" id="SKA88182.1"/>
    </source>
</evidence>